<organism evidence="2">
    <name type="scientific">Myoviridae sp. ct5Xl4</name>
    <dbReference type="NCBI Taxonomy" id="2826613"/>
    <lineage>
        <taxon>Viruses</taxon>
        <taxon>Duplodnaviria</taxon>
        <taxon>Heunggongvirae</taxon>
        <taxon>Uroviricota</taxon>
        <taxon>Caudoviricetes</taxon>
    </lineage>
</organism>
<sequence length="32" mass="3642">MALVTVATWWRSSSQPDTVKSPNSTEQVRSYE</sequence>
<dbReference type="EMBL" id="BK014796">
    <property type="protein sequence ID" value="DAD76177.1"/>
    <property type="molecule type" value="Genomic_DNA"/>
</dbReference>
<proteinExistence type="predicted"/>
<feature type="region of interest" description="Disordered" evidence="1">
    <location>
        <begin position="13"/>
        <end position="32"/>
    </location>
</feature>
<evidence type="ECO:0000256" key="1">
    <source>
        <dbReference type="SAM" id="MobiDB-lite"/>
    </source>
</evidence>
<name>A0A8S5M1I3_9CAUD</name>
<evidence type="ECO:0000313" key="2">
    <source>
        <dbReference type="EMBL" id="DAD76177.1"/>
    </source>
</evidence>
<reference evidence="2" key="1">
    <citation type="journal article" date="2021" name="Proc. Natl. Acad. Sci. U.S.A.">
        <title>A Catalog of Tens of Thousands of Viruses from Human Metagenomes Reveals Hidden Associations with Chronic Diseases.</title>
        <authorList>
            <person name="Tisza M.J."/>
            <person name="Buck C.B."/>
        </authorList>
    </citation>
    <scope>NUCLEOTIDE SEQUENCE</scope>
    <source>
        <strain evidence="2">Ct5Xl4</strain>
    </source>
</reference>
<protein>
    <submittedName>
        <fullName evidence="2">Uncharacterized protein</fullName>
    </submittedName>
</protein>
<accession>A0A8S5M1I3</accession>